<reference evidence="1" key="1">
    <citation type="submission" date="2021-02" db="EMBL/GenBank/DDBJ databases">
        <authorList>
            <person name="Nieuwenhuis M."/>
            <person name="Van De Peppel L.J.J."/>
        </authorList>
    </citation>
    <scope>NUCLEOTIDE SEQUENCE</scope>
    <source>
        <strain evidence="1">D49</strain>
    </source>
</reference>
<comment type="caution">
    <text evidence="1">The sequence shown here is derived from an EMBL/GenBank/DDBJ whole genome shotgun (WGS) entry which is preliminary data.</text>
</comment>
<proteinExistence type="predicted"/>
<dbReference type="AlphaFoldDB" id="A0A9P7KLS0"/>
<dbReference type="SUPFAM" id="SSF51338">
    <property type="entry name" value="Composite domain of metallo-dependent hydrolases"/>
    <property type="match status" value="1"/>
</dbReference>
<dbReference type="GO" id="GO:0016810">
    <property type="term" value="F:hydrolase activity, acting on carbon-nitrogen (but not peptide) bonds"/>
    <property type="evidence" value="ECO:0007669"/>
    <property type="project" value="InterPro"/>
</dbReference>
<name>A0A9P7KLS0_9AGAR</name>
<evidence type="ECO:0008006" key="3">
    <source>
        <dbReference type="Google" id="ProtNLM"/>
    </source>
</evidence>
<dbReference type="EMBL" id="JABCKI010000080">
    <property type="protein sequence ID" value="KAG5653025.1"/>
    <property type="molecule type" value="Genomic_DNA"/>
</dbReference>
<sequence>MASNSPKGRAPSALLSRKSLPTLVLLLAIASTLTIWASTSKLFSSLLYTPSTRIQNVPINAQEILTQCASLRATPGPSRDFMSREVSDRYEPGTNATLIKNALIFTGERNGSEVIRGNIFLDKGVIQSIGKVPRYLIESATSKIVEVDANGAWVTPGLVDLHSHMGVLSVPLLKGWFISTLLGYSSFIRLCVTQAQ</sequence>
<dbReference type="OrthoDB" id="10258955at2759"/>
<gene>
    <name evidence="1" type="ORF">H0H81_002647</name>
</gene>
<evidence type="ECO:0000313" key="2">
    <source>
        <dbReference type="Proteomes" id="UP000717328"/>
    </source>
</evidence>
<evidence type="ECO:0000313" key="1">
    <source>
        <dbReference type="EMBL" id="KAG5653025.1"/>
    </source>
</evidence>
<organism evidence="1 2">
    <name type="scientific">Sphagnurus paluster</name>
    <dbReference type="NCBI Taxonomy" id="117069"/>
    <lineage>
        <taxon>Eukaryota</taxon>
        <taxon>Fungi</taxon>
        <taxon>Dikarya</taxon>
        <taxon>Basidiomycota</taxon>
        <taxon>Agaricomycotina</taxon>
        <taxon>Agaricomycetes</taxon>
        <taxon>Agaricomycetidae</taxon>
        <taxon>Agaricales</taxon>
        <taxon>Tricholomatineae</taxon>
        <taxon>Lyophyllaceae</taxon>
        <taxon>Sphagnurus</taxon>
    </lineage>
</organism>
<keyword evidence="2" id="KW-1185">Reference proteome</keyword>
<dbReference type="Gene3D" id="2.30.40.10">
    <property type="entry name" value="Urease, subunit C, domain 1"/>
    <property type="match status" value="1"/>
</dbReference>
<accession>A0A9P7KLS0</accession>
<reference evidence="1" key="2">
    <citation type="submission" date="2021-10" db="EMBL/GenBank/DDBJ databases">
        <title>Phylogenomics reveals ancestral predisposition of the termite-cultivated fungus Termitomyces towards a domesticated lifestyle.</title>
        <authorList>
            <person name="Auxier B."/>
            <person name="Grum-Grzhimaylo A."/>
            <person name="Cardenas M.E."/>
            <person name="Lodge J.D."/>
            <person name="Laessoe T."/>
            <person name="Pedersen O."/>
            <person name="Smith M.E."/>
            <person name="Kuyper T.W."/>
            <person name="Franco-Molano E.A."/>
            <person name="Baroni T.J."/>
            <person name="Aanen D.K."/>
        </authorList>
    </citation>
    <scope>NUCLEOTIDE SEQUENCE</scope>
    <source>
        <strain evidence="1">D49</strain>
    </source>
</reference>
<dbReference type="Proteomes" id="UP000717328">
    <property type="component" value="Unassembled WGS sequence"/>
</dbReference>
<dbReference type="InterPro" id="IPR011059">
    <property type="entry name" value="Metal-dep_hydrolase_composite"/>
</dbReference>
<protein>
    <recommendedName>
        <fullName evidence="3">Amidohydrolase 3 domain-containing protein</fullName>
    </recommendedName>
</protein>